<dbReference type="Proteomes" id="UP001145114">
    <property type="component" value="Unassembled WGS sequence"/>
</dbReference>
<name>A0ACC1H9E9_9FUNG</name>
<reference evidence="1" key="1">
    <citation type="submission" date="2022-06" db="EMBL/GenBank/DDBJ databases">
        <title>Phylogenomic reconstructions and comparative analyses of Kickxellomycotina fungi.</title>
        <authorList>
            <person name="Reynolds N.K."/>
            <person name="Stajich J.E."/>
            <person name="Barry K."/>
            <person name="Grigoriev I.V."/>
            <person name="Crous P."/>
            <person name="Smith M.E."/>
        </authorList>
    </citation>
    <scope>NUCLEOTIDE SEQUENCE</scope>
    <source>
        <strain evidence="1">RSA 2271</strain>
    </source>
</reference>
<sequence length="192" mass="21712">MGGAADTKLAEIEKSKALFSKKGMSEMRYAIVDADTIEAAQKFVEAGGPPFTIIRTLVDSYRGYAQLSNKVSDQTFTLLNLDKDTIVLDAIKSCLVKSFDPARLDKLYPATEPLPEWVEVLTDNAYWRKMIYELGENYSQCEFLVRILQRISEKGYQNEITSLNAACMYTHVYYTMLSDAMDKLRGVSNEDL</sequence>
<evidence type="ECO:0000313" key="1">
    <source>
        <dbReference type="EMBL" id="KAJ1671317.1"/>
    </source>
</evidence>
<keyword evidence="2" id="KW-1185">Reference proteome</keyword>
<organism evidence="1 2">
    <name type="scientific">Spiromyces aspiralis</name>
    <dbReference type="NCBI Taxonomy" id="68401"/>
    <lineage>
        <taxon>Eukaryota</taxon>
        <taxon>Fungi</taxon>
        <taxon>Fungi incertae sedis</taxon>
        <taxon>Zoopagomycota</taxon>
        <taxon>Kickxellomycotina</taxon>
        <taxon>Kickxellomycetes</taxon>
        <taxon>Kickxellales</taxon>
        <taxon>Kickxellaceae</taxon>
        <taxon>Spiromyces</taxon>
    </lineage>
</organism>
<comment type="caution">
    <text evidence="1">The sequence shown here is derived from an EMBL/GenBank/DDBJ whole genome shotgun (WGS) entry which is preliminary data.</text>
</comment>
<feature type="non-terminal residue" evidence="1">
    <location>
        <position position="192"/>
    </location>
</feature>
<protein>
    <submittedName>
        <fullName evidence="1">Uncharacterized protein</fullName>
    </submittedName>
</protein>
<evidence type="ECO:0000313" key="2">
    <source>
        <dbReference type="Proteomes" id="UP001145114"/>
    </source>
</evidence>
<accession>A0ACC1H9E9</accession>
<dbReference type="EMBL" id="JAMZIH010008809">
    <property type="protein sequence ID" value="KAJ1671317.1"/>
    <property type="molecule type" value="Genomic_DNA"/>
</dbReference>
<gene>
    <name evidence="1" type="ORF">EV182_007700</name>
</gene>
<proteinExistence type="predicted"/>